<comment type="caution">
    <text evidence="3">The sequence shown here is derived from an EMBL/GenBank/DDBJ whole genome shotgun (WGS) entry which is preliminary data.</text>
</comment>
<dbReference type="PANTHER" id="PTHR46551">
    <property type="entry name" value="SAP DOMAIN-CONTAINING RIBONUCLEOPROTEIN"/>
    <property type="match status" value="1"/>
</dbReference>
<feature type="region of interest" description="Disordered" evidence="2">
    <location>
        <begin position="191"/>
        <end position="297"/>
    </location>
</feature>
<evidence type="ECO:0008006" key="5">
    <source>
        <dbReference type="Google" id="ProtNLM"/>
    </source>
</evidence>
<organism evidence="3 4">
    <name type="scientific">Helicostylum pulchrum</name>
    <dbReference type="NCBI Taxonomy" id="562976"/>
    <lineage>
        <taxon>Eukaryota</taxon>
        <taxon>Fungi</taxon>
        <taxon>Fungi incertae sedis</taxon>
        <taxon>Mucoromycota</taxon>
        <taxon>Mucoromycotina</taxon>
        <taxon>Mucoromycetes</taxon>
        <taxon>Mucorales</taxon>
        <taxon>Mucorineae</taxon>
        <taxon>Mucoraceae</taxon>
        <taxon>Helicostylum</taxon>
    </lineage>
</organism>
<dbReference type="PANTHER" id="PTHR46551:SF1">
    <property type="entry name" value="SAP DOMAIN-CONTAINING RIBONUCLEOPROTEIN"/>
    <property type="match status" value="1"/>
</dbReference>
<dbReference type="InterPro" id="IPR052240">
    <property type="entry name" value="SAP_domain_ribonucleoprotein"/>
</dbReference>
<evidence type="ECO:0000256" key="2">
    <source>
        <dbReference type="SAM" id="MobiDB-lite"/>
    </source>
</evidence>
<feature type="compositionally biased region" description="Basic and acidic residues" evidence="2">
    <location>
        <begin position="254"/>
        <end position="275"/>
    </location>
</feature>
<feature type="compositionally biased region" description="Low complexity" evidence="2">
    <location>
        <begin position="210"/>
        <end position="235"/>
    </location>
</feature>
<name>A0ABP9XY93_9FUNG</name>
<evidence type="ECO:0000313" key="4">
    <source>
        <dbReference type="Proteomes" id="UP001476247"/>
    </source>
</evidence>
<dbReference type="EMBL" id="BAABUJ010000013">
    <property type="protein sequence ID" value="GAA5799742.1"/>
    <property type="molecule type" value="Genomic_DNA"/>
</dbReference>
<keyword evidence="4" id="KW-1185">Reference proteome</keyword>
<sequence length="479" mass="52950">MLSGIPHSGKKEDLIERLVRNDERKALENLEKEFELEFDESKLDDLIRSDLPSDAIFDDLALEKPIVYQKESVLSDDEDDFLFYEKRAPVKADTPTTVQKSALPSPPPPPSPSNVITIDDDKKLDDNANSSFKFTPITFEAKTASTAKSTTTTTTTITTKNTVKKVVKIALPDPKLGEKERQQIRAARFGIAAAPAKKEEPPKKRLKNVKTPATTTKTDTAAAVTATTTSKPKPAISEEILKKRAERFGITPVTKDEDKKKPEKPQDILKKRAERFGIAAEKPSTETKKTETPKDDFQERLRKRAERFGIPVKTVAPEHKKKPNTPKQTKVNAPTKAAVVGKKKENVKQVFQKVKQGRVQKKSAVTMVVTKNNVLNKKQSNINNRLTPGAINQNKRSIINNRKVNVVNNNIPQAKNGRVVTIATSPAKPVQAQRRKSGRNILINSANPTSMNGRTVTVSSGIKRLRGRGGPSPPVSIFG</sequence>
<feature type="region of interest" description="Disordered" evidence="2">
    <location>
        <begin position="93"/>
        <end position="122"/>
    </location>
</feature>
<gene>
    <name evidence="3" type="ORF">HPULCUR_005159</name>
</gene>
<feature type="compositionally biased region" description="Basic and acidic residues" evidence="2">
    <location>
        <begin position="283"/>
        <end position="297"/>
    </location>
</feature>
<reference evidence="3 4" key="1">
    <citation type="submission" date="2024-04" db="EMBL/GenBank/DDBJ databases">
        <title>genome sequences of Mucor flavus KT1a and Helicostylum pulchrum KT1b strains isolation_sourced from the surface of a dry-aged beef.</title>
        <authorList>
            <person name="Toyotome T."/>
            <person name="Hosono M."/>
            <person name="Torimaru M."/>
            <person name="Fukuda K."/>
            <person name="Mikami N."/>
        </authorList>
    </citation>
    <scope>NUCLEOTIDE SEQUENCE [LARGE SCALE GENOMIC DNA]</scope>
    <source>
        <strain evidence="3 4">KT1b</strain>
    </source>
</reference>
<evidence type="ECO:0000313" key="3">
    <source>
        <dbReference type="EMBL" id="GAA5799742.1"/>
    </source>
</evidence>
<protein>
    <recommendedName>
        <fullName evidence="5">SAP domain-containing protein</fullName>
    </recommendedName>
</protein>
<dbReference type="Proteomes" id="UP001476247">
    <property type="component" value="Unassembled WGS sequence"/>
</dbReference>
<keyword evidence="1" id="KW-0597">Phosphoprotein</keyword>
<proteinExistence type="predicted"/>
<evidence type="ECO:0000256" key="1">
    <source>
        <dbReference type="ARBA" id="ARBA00022553"/>
    </source>
</evidence>
<accession>A0ABP9XY93</accession>